<reference evidence="2" key="2">
    <citation type="submission" date="2022-10" db="EMBL/GenBank/DDBJ databases">
        <authorList>
            <person name="Aires J."/>
            <person name="Mesa V."/>
        </authorList>
    </citation>
    <scope>NUCLEOTIDE SEQUENCE</scope>
    <source>
        <strain evidence="2">Clostridium neonatale JD116</strain>
    </source>
</reference>
<sequence length="53" mass="6346">MEPFAWVKKVASYLKMCLGNCLFYSVKVYILRIKRGEVTLFLNDSLKKYKYDM</sequence>
<dbReference type="Proteomes" id="UP000789738">
    <property type="component" value="Unassembled WGS sequence"/>
</dbReference>
<protein>
    <submittedName>
        <fullName evidence="1">Uncharacterized protein</fullName>
    </submittedName>
</protein>
<gene>
    <name evidence="2" type="ORF">CNEO2_560028</name>
    <name evidence="1" type="ORF">CNEO_43308</name>
</gene>
<accession>A0AA86JGU0</accession>
<name>A0AA86JGU0_9CLOT</name>
<evidence type="ECO:0000313" key="3">
    <source>
        <dbReference type="Proteomes" id="UP000789738"/>
    </source>
</evidence>
<comment type="caution">
    <text evidence="1">The sequence shown here is derived from an EMBL/GenBank/DDBJ whole genome shotgun (WGS) entry which is preliminary data.</text>
</comment>
<organism evidence="1 3">
    <name type="scientific">Clostridium neonatale</name>
    <dbReference type="NCBI Taxonomy" id="137838"/>
    <lineage>
        <taxon>Bacteria</taxon>
        <taxon>Bacillati</taxon>
        <taxon>Bacillota</taxon>
        <taxon>Clostridia</taxon>
        <taxon>Eubacteriales</taxon>
        <taxon>Clostridiaceae</taxon>
        <taxon>Clostridium</taxon>
    </lineage>
</organism>
<evidence type="ECO:0000313" key="2">
    <source>
        <dbReference type="EMBL" id="CAI3657486.1"/>
    </source>
</evidence>
<dbReference type="Proteomes" id="UP001189143">
    <property type="component" value="Unassembled WGS sequence"/>
</dbReference>
<dbReference type="AlphaFoldDB" id="A0AA86JGU0"/>
<proteinExistence type="predicted"/>
<dbReference type="EMBL" id="CAKJVE010000004">
    <property type="protein sequence ID" value="CAG9707912.1"/>
    <property type="molecule type" value="Genomic_DNA"/>
</dbReference>
<evidence type="ECO:0000313" key="1">
    <source>
        <dbReference type="EMBL" id="CAG9707912.1"/>
    </source>
</evidence>
<dbReference type="EMBL" id="CAMTCP010000255">
    <property type="protein sequence ID" value="CAI3657486.1"/>
    <property type="molecule type" value="Genomic_DNA"/>
</dbReference>
<reference evidence="1" key="1">
    <citation type="submission" date="2021-10" db="EMBL/GenBank/DDBJ databases">
        <authorList>
            <person name="Mesa V."/>
        </authorList>
    </citation>
    <scope>NUCLEOTIDE SEQUENCE</scope>
    <source>
        <strain evidence="1">CC3_PB</strain>
    </source>
</reference>